<dbReference type="Proteomes" id="UP001370490">
    <property type="component" value="Unassembled WGS sequence"/>
</dbReference>
<evidence type="ECO:0000259" key="4">
    <source>
        <dbReference type="PROSITE" id="PS50011"/>
    </source>
</evidence>
<evidence type="ECO:0000313" key="5">
    <source>
        <dbReference type="EMBL" id="KAK6919592.1"/>
    </source>
</evidence>
<evidence type="ECO:0000256" key="3">
    <source>
        <dbReference type="SAM" id="MobiDB-lite"/>
    </source>
</evidence>
<keyword evidence="2" id="KW-0472">Membrane</keyword>
<feature type="domain" description="Protein kinase" evidence="4">
    <location>
        <begin position="42"/>
        <end position="341"/>
    </location>
</feature>
<dbReference type="InterPro" id="IPR001245">
    <property type="entry name" value="Ser-Thr/Tyr_kinase_cat_dom"/>
</dbReference>
<reference evidence="5 6" key="1">
    <citation type="submission" date="2023-12" db="EMBL/GenBank/DDBJ databases">
        <title>A high-quality genome assembly for Dillenia turbinata (Dilleniales).</title>
        <authorList>
            <person name="Chanderbali A."/>
        </authorList>
    </citation>
    <scope>NUCLEOTIDE SEQUENCE [LARGE SCALE GENOMIC DNA]</scope>
    <source>
        <strain evidence="5">LSX21</strain>
        <tissue evidence="5">Leaf</tissue>
    </source>
</reference>
<dbReference type="PROSITE" id="PS50011">
    <property type="entry name" value="PROTEIN_KINASE_DOM"/>
    <property type="match status" value="1"/>
</dbReference>
<dbReference type="GO" id="GO:0004672">
    <property type="term" value="F:protein kinase activity"/>
    <property type="evidence" value="ECO:0007669"/>
    <property type="project" value="InterPro"/>
</dbReference>
<dbReference type="PANTHER" id="PTHR45621">
    <property type="entry name" value="OS01G0588500 PROTEIN-RELATED"/>
    <property type="match status" value="1"/>
</dbReference>
<comment type="caution">
    <text evidence="5">The sequence shown here is derived from an EMBL/GenBank/DDBJ whole genome shotgun (WGS) entry which is preliminary data.</text>
</comment>
<organism evidence="5 6">
    <name type="scientific">Dillenia turbinata</name>
    <dbReference type="NCBI Taxonomy" id="194707"/>
    <lineage>
        <taxon>Eukaryota</taxon>
        <taxon>Viridiplantae</taxon>
        <taxon>Streptophyta</taxon>
        <taxon>Embryophyta</taxon>
        <taxon>Tracheophyta</taxon>
        <taxon>Spermatophyta</taxon>
        <taxon>Magnoliopsida</taxon>
        <taxon>eudicotyledons</taxon>
        <taxon>Gunneridae</taxon>
        <taxon>Pentapetalae</taxon>
        <taxon>Dilleniales</taxon>
        <taxon>Dilleniaceae</taxon>
        <taxon>Dillenia</taxon>
    </lineage>
</organism>
<dbReference type="GO" id="GO:0005886">
    <property type="term" value="C:plasma membrane"/>
    <property type="evidence" value="ECO:0007669"/>
    <property type="project" value="UniProtKB-SubCell"/>
</dbReference>
<dbReference type="GO" id="GO:0005524">
    <property type="term" value="F:ATP binding"/>
    <property type="evidence" value="ECO:0007669"/>
    <property type="project" value="InterPro"/>
</dbReference>
<dbReference type="InterPro" id="IPR011009">
    <property type="entry name" value="Kinase-like_dom_sf"/>
</dbReference>
<dbReference type="Pfam" id="PF07714">
    <property type="entry name" value="PK_Tyr_Ser-Thr"/>
    <property type="match status" value="1"/>
</dbReference>
<dbReference type="AlphaFoldDB" id="A0AAN8Z0A1"/>
<dbReference type="Gene3D" id="3.30.200.20">
    <property type="entry name" value="Phosphorylase Kinase, domain 1"/>
    <property type="match status" value="1"/>
</dbReference>
<dbReference type="SUPFAM" id="SSF56112">
    <property type="entry name" value="Protein kinase-like (PK-like)"/>
    <property type="match status" value="1"/>
</dbReference>
<keyword evidence="2" id="KW-1003">Cell membrane</keyword>
<keyword evidence="6" id="KW-1185">Reference proteome</keyword>
<evidence type="ECO:0000256" key="2">
    <source>
        <dbReference type="ARBA" id="ARBA00022475"/>
    </source>
</evidence>
<accession>A0AAN8Z0A1</accession>
<sequence>MPPESEDKDHENVQEEEKSKKESNKAKESFSLEELKLYTNNFSEDNFIGNTQYGKLYRGIIPSGQSGLEEGTVITIKITENHRSYAFFRMIFYEYLWMNERCVQRKEEYKISHPNMTKWIGVGSLPNCQMAIVYDLEPMDTVYNLITKDNFTWLKRIKVAIGFGCLLKYFHNQPRWKLIVHNIDAAHIIVDKNYNPTLVDYFMSSCGILNDRHCIHRRGSYGYVDPHYAVTGVGTDKCDVFAFGVLLLGLIAKRVYTEEDRLCGKPFVYEWAQSNYKPRKSIFGIFGQSRDCLVHQSFGADATYDPCDGFEITKIAMQCVEYDPMKRPNMMEVCESLQRLLVVKRKGSTTAGDEVESQLGD</sequence>
<evidence type="ECO:0000313" key="6">
    <source>
        <dbReference type="Proteomes" id="UP001370490"/>
    </source>
</evidence>
<dbReference type="Gene3D" id="1.10.510.10">
    <property type="entry name" value="Transferase(Phosphotransferase) domain 1"/>
    <property type="match status" value="1"/>
</dbReference>
<gene>
    <name evidence="5" type="ORF">RJ641_015496</name>
</gene>
<proteinExistence type="predicted"/>
<dbReference type="InterPro" id="IPR050823">
    <property type="entry name" value="Plant_Ser_Thr_Prot_Kinase"/>
</dbReference>
<dbReference type="InterPro" id="IPR000719">
    <property type="entry name" value="Prot_kinase_dom"/>
</dbReference>
<feature type="region of interest" description="Disordered" evidence="3">
    <location>
        <begin position="1"/>
        <end position="27"/>
    </location>
</feature>
<evidence type="ECO:0000256" key="1">
    <source>
        <dbReference type="ARBA" id="ARBA00004236"/>
    </source>
</evidence>
<protein>
    <recommendedName>
        <fullName evidence="4">Protein kinase domain-containing protein</fullName>
    </recommendedName>
</protein>
<name>A0AAN8Z0A1_9MAGN</name>
<dbReference type="EMBL" id="JBAMMX010000021">
    <property type="protein sequence ID" value="KAK6919592.1"/>
    <property type="molecule type" value="Genomic_DNA"/>
</dbReference>
<comment type="subcellular location">
    <subcellularLocation>
        <location evidence="1">Cell membrane</location>
    </subcellularLocation>
</comment>